<dbReference type="AlphaFoldDB" id="A0A368YCV5"/>
<organism evidence="1 2">
    <name type="scientific">Paracoccus lutimaris</name>
    <dbReference type="NCBI Taxonomy" id="1490030"/>
    <lineage>
        <taxon>Bacteria</taxon>
        <taxon>Pseudomonadati</taxon>
        <taxon>Pseudomonadota</taxon>
        <taxon>Alphaproteobacteria</taxon>
        <taxon>Rhodobacterales</taxon>
        <taxon>Paracoccaceae</taxon>
        <taxon>Paracoccus</taxon>
    </lineage>
</organism>
<reference evidence="1 2" key="1">
    <citation type="submission" date="2018-07" db="EMBL/GenBank/DDBJ databases">
        <title>Genomic Encyclopedia of Type Strains, Phase III (KMG-III): the genomes of soil and plant-associated and newly described type strains.</title>
        <authorList>
            <person name="Whitman W."/>
        </authorList>
    </citation>
    <scope>NUCLEOTIDE SEQUENCE [LARGE SCALE GENOMIC DNA]</scope>
    <source>
        <strain evidence="1 2">CECT 8525</strain>
    </source>
</reference>
<protein>
    <submittedName>
        <fullName evidence="1">Uncharacterized protein</fullName>
    </submittedName>
</protein>
<dbReference type="EMBL" id="QPJL01000047">
    <property type="protein sequence ID" value="RCW78070.1"/>
    <property type="molecule type" value="Genomic_DNA"/>
</dbReference>
<name>A0A368YCV5_9RHOB</name>
<dbReference type="Proteomes" id="UP000253345">
    <property type="component" value="Unassembled WGS sequence"/>
</dbReference>
<evidence type="ECO:0000313" key="2">
    <source>
        <dbReference type="Proteomes" id="UP000253345"/>
    </source>
</evidence>
<gene>
    <name evidence="1" type="ORF">DFP89_1471</name>
</gene>
<accession>A0A368YCV5</accession>
<proteinExistence type="predicted"/>
<sequence length="270" mass="27967">MTLPSSYKPGLISITPGTVTVTGAGTNWTGAGVQAGDILWSGGLDVAVASVQGPTQLTLAYPWSGPALTAAPYEIRYTPDAARVLAASRAAIASLEDFRAEVYASADVYSTIAAGLAATSEGAQFQVVAGNSIIRYRHDAGNAATELASYLTGPGVDAAVGSALAQVDTVSEQIDDLAGPTQVELDFASGHRALWVDRTGKALLALTDTGLHFRASDDLLDALVPRMAPALGLDTPHEVSEGLEGWSILQDRSGKTIIRLARDGLDFQVS</sequence>
<comment type="caution">
    <text evidence="1">The sequence shown here is derived from an EMBL/GenBank/DDBJ whole genome shotgun (WGS) entry which is preliminary data.</text>
</comment>
<feature type="non-terminal residue" evidence="1">
    <location>
        <position position="270"/>
    </location>
</feature>
<evidence type="ECO:0000313" key="1">
    <source>
        <dbReference type="EMBL" id="RCW78070.1"/>
    </source>
</evidence>
<keyword evidence="2" id="KW-1185">Reference proteome</keyword>
<dbReference type="RefSeq" id="WP_220269885.1">
    <property type="nucleotide sequence ID" value="NZ_QPJL01000047.1"/>
</dbReference>